<sequence>MQATADGTWGERERSALVLDRAPIPVKITGSFFCATSVTTATITARYAVTDTTDPTRRVTVGAG</sequence>
<protein>
    <submittedName>
        <fullName evidence="1">Uncharacterized protein</fullName>
    </submittedName>
</protein>
<name>A0ABX3G2B0_9ACTN</name>
<keyword evidence="2" id="KW-1185">Reference proteome</keyword>
<proteinExistence type="predicted"/>
<comment type="caution">
    <text evidence="1">The sequence shown here is derived from an EMBL/GenBank/DDBJ whole genome shotgun (WGS) entry which is preliminary data.</text>
</comment>
<organism evidence="1 2">
    <name type="scientific">Streptomyces amritsarensis</name>
    <dbReference type="NCBI Taxonomy" id="681158"/>
    <lineage>
        <taxon>Bacteria</taxon>
        <taxon>Bacillati</taxon>
        <taxon>Actinomycetota</taxon>
        <taxon>Actinomycetes</taxon>
        <taxon>Kitasatosporales</taxon>
        <taxon>Streptomycetaceae</taxon>
        <taxon>Streptomyces</taxon>
    </lineage>
</organism>
<reference evidence="1 2" key="1">
    <citation type="submission" date="2016-01" db="EMBL/GenBank/DDBJ databases">
        <title>Streptomyces amritsarensis strain MTCC 11845 genome sequencing and assembly.</title>
        <authorList>
            <person name="Sharma D."/>
            <person name="Nair G.R."/>
            <person name="Kaur G."/>
            <person name="Manhas R.K."/>
            <person name="Mayilraj S."/>
        </authorList>
    </citation>
    <scope>NUCLEOTIDE SEQUENCE [LARGE SCALE GENOMIC DNA]</scope>
    <source>
        <strain evidence="1 2">MTCC 11845</strain>
    </source>
</reference>
<dbReference type="RefSeq" id="WP_076044422.1">
    <property type="nucleotide sequence ID" value="NZ_MQUR01000034.1"/>
</dbReference>
<dbReference type="EMBL" id="MQUR01000034">
    <property type="protein sequence ID" value="OLZ65655.1"/>
    <property type="molecule type" value="Genomic_DNA"/>
</dbReference>
<gene>
    <name evidence="1" type="ORF">AVW11_16515</name>
</gene>
<evidence type="ECO:0000313" key="2">
    <source>
        <dbReference type="Proteomes" id="UP000187151"/>
    </source>
</evidence>
<dbReference type="Proteomes" id="UP000187151">
    <property type="component" value="Unassembled WGS sequence"/>
</dbReference>
<accession>A0ABX3G2B0</accession>
<evidence type="ECO:0000313" key="1">
    <source>
        <dbReference type="EMBL" id="OLZ65655.1"/>
    </source>
</evidence>